<sequence length="193" mass="21188">MAGKGDTLQVIGEGPEQLFPDEAQLTDSERQLPAQAGEPPPLIAESDKRTLPIPDTGVVVQHKNLPEVTPEMVAQAEAIQTLKLLQGWPVAKINRYTGTQAKWQTLVTWKIDSGRIGNLHEISLVSSDDSKTRYRIIIANVDQKVPVDRQTTSPFNLTFRENVIPTGSEVYVQVRSTDETSITVDGIITGTES</sequence>
<comment type="caution">
    <text evidence="2">The sequence shown here is derived from an EMBL/GenBank/DDBJ whole genome shotgun (WGS) entry which is preliminary data.</text>
</comment>
<dbReference type="EMBL" id="LAZR01002027">
    <property type="protein sequence ID" value="KKN35593.1"/>
    <property type="molecule type" value="Genomic_DNA"/>
</dbReference>
<proteinExistence type="predicted"/>
<feature type="region of interest" description="Disordered" evidence="1">
    <location>
        <begin position="1"/>
        <end position="50"/>
    </location>
</feature>
<dbReference type="AlphaFoldDB" id="A0A0F9T291"/>
<protein>
    <submittedName>
        <fullName evidence="2">Uncharacterized protein</fullName>
    </submittedName>
</protein>
<evidence type="ECO:0000256" key="1">
    <source>
        <dbReference type="SAM" id="MobiDB-lite"/>
    </source>
</evidence>
<reference evidence="2" key="1">
    <citation type="journal article" date="2015" name="Nature">
        <title>Complex archaea that bridge the gap between prokaryotes and eukaryotes.</title>
        <authorList>
            <person name="Spang A."/>
            <person name="Saw J.H."/>
            <person name="Jorgensen S.L."/>
            <person name="Zaremba-Niedzwiedzka K."/>
            <person name="Martijn J."/>
            <person name="Lind A.E."/>
            <person name="van Eijk R."/>
            <person name="Schleper C."/>
            <person name="Guy L."/>
            <person name="Ettema T.J."/>
        </authorList>
    </citation>
    <scope>NUCLEOTIDE SEQUENCE</scope>
</reference>
<name>A0A0F9T291_9ZZZZ</name>
<accession>A0A0F9T291</accession>
<organism evidence="2">
    <name type="scientific">marine sediment metagenome</name>
    <dbReference type="NCBI Taxonomy" id="412755"/>
    <lineage>
        <taxon>unclassified sequences</taxon>
        <taxon>metagenomes</taxon>
        <taxon>ecological metagenomes</taxon>
    </lineage>
</organism>
<evidence type="ECO:0000313" key="2">
    <source>
        <dbReference type="EMBL" id="KKN35593.1"/>
    </source>
</evidence>
<gene>
    <name evidence="2" type="ORF">LCGC14_0782030</name>
</gene>